<feature type="repeat" description="WD" evidence="4">
    <location>
        <begin position="385"/>
        <end position="426"/>
    </location>
</feature>
<dbReference type="Gene3D" id="2.130.10.10">
    <property type="entry name" value="YVTN repeat-like/Quinoprotein amine dehydrogenase"/>
    <property type="match status" value="4"/>
</dbReference>
<dbReference type="InterPro" id="IPR001680">
    <property type="entry name" value="WD40_rpt"/>
</dbReference>
<dbReference type="PANTHER" id="PTHR44324:SF4">
    <property type="entry name" value="WD40 REPEAT DOMAIN 95"/>
    <property type="match status" value="1"/>
</dbReference>
<dbReference type="SUPFAM" id="SSF50978">
    <property type="entry name" value="WD40 repeat-like"/>
    <property type="match status" value="2"/>
</dbReference>
<dbReference type="PROSITE" id="PS00018">
    <property type="entry name" value="EF_HAND_1"/>
    <property type="match status" value="1"/>
</dbReference>
<evidence type="ECO:0000256" key="5">
    <source>
        <dbReference type="SAM" id="Coils"/>
    </source>
</evidence>
<dbReference type="InterPro" id="IPR015943">
    <property type="entry name" value="WD40/YVTN_repeat-like_dom_sf"/>
</dbReference>
<evidence type="ECO:0000256" key="2">
    <source>
        <dbReference type="ARBA" id="ARBA00022737"/>
    </source>
</evidence>
<dbReference type="Proteomes" id="UP000241890">
    <property type="component" value="Unassembled WGS sequence"/>
</dbReference>
<feature type="region of interest" description="Disordered" evidence="6">
    <location>
        <begin position="953"/>
        <end position="984"/>
    </location>
</feature>
<keyword evidence="1 4" id="KW-0853">WD repeat</keyword>
<dbReference type="PROSITE" id="PS50294">
    <property type="entry name" value="WD_REPEATS_REGION"/>
    <property type="match status" value="3"/>
</dbReference>
<feature type="domain" description="EF-hand" evidence="7">
    <location>
        <begin position="107"/>
        <end position="142"/>
    </location>
</feature>
<evidence type="ECO:0000313" key="8">
    <source>
        <dbReference type="EMBL" id="GBG24373.1"/>
    </source>
</evidence>
<accession>A0A2R5G7D2</accession>
<name>A0A2R5G7D2_9STRA</name>
<dbReference type="InterPro" id="IPR036322">
    <property type="entry name" value="WD40_repeat_dom_sf"/>
</dbReference>
<evidence type="ECO:0000313" key="9">
    <source>
        <dbReference type="Proteomes" id="UP000241890"/>
    </source>
</evidence>
<dbReference type="PROSITE" id="PS50222">
    <property type="entry name" value="EF_HAND_2"/>
    <property type="match status" value="1"/>
</dbReference>
<dbReference type="SUPFAM" id="SSF48403">
    <property type="entry name" value="Ankyrin repeat"/>
    <property type="match status" value="1"/>
</dbReference>
<keyword evidence="9" id="KW-1185">Reference proteome</keyword>
<feature type="repeat" description="WD" evidence="4">
    <location>
        <begin position="343"/>
        <end position="375"/>
    </location>
</feature>
<dbReference type="InParanoid" id="A0A2R5G7D2"/>
<feature type="repeat" description="WD" evidence="4">
    <location>
        <begin position="301"/>
        <end position="342"/>
    </location>
</feature>
<dbReference type="Gene3D" id="1.10.238.10">
    <property type="entry name" value="EF-hand"/>
    <property type="match status" value="1"/>
</dbReference>
<dbReference type="InterPro" id="IPR051242">
    <property type="entry name" value="WD-EF-hand_domain"/>
</dbReference>
<dbReference type="InterPro" id="IPR019775">
    <property type="entry name" value="WD40_repeat_CS"/>
</dbReference>
<dbReference type="InterPro" id="IPR011992">
    <property type="entry name" value="EF-hand-dom_pair"/>
</dbReference>
<comment type="caution">
    <text evidence="8">The sequence shown here is derived from an EMBL/GenBank/DDBJ whole genome shotgun (WGS) entry which is preliminary data.</text>
</comment>
<feature type="coiled-coil region" evidence="5">
    <location>
        <begin position="897"/>
        <end position="924"/>
    </location>
</feature>
<dbReference type="InterPro" id="IPR036770">
    <property type="entry name" value="Ankyrin_rpt-contain_sf"/>
</dbReference>
<organism evidence="8 9">
    <name type="scientific">Hondaea fermentalgiana</name>
    <dbReference type="NCBI Taxonomy" id="2315210"/>
    <lineage>
        <taxon>Eukaryota</taxon>
        <taxon>Sar</taxon>
        <taxon>Stramenopiles</taxon>
        <taxon>Bigyra</taxon>
        <taxon>Labyrinthulomycetes</taxon>
        <taxon>Thraustochytrida</taxon>
        <taxon>Thraustochytriidae</taxon>
        <taxon>Hondaea</taxon>
    </lineage>
</organism>
<dbReference type="InterPro" id="IPR002048">
    <property type="entry name" value="EF_hand_dom"/>
</dbReference>
<proteinExistence type="predicted"/>
<dbReference type="InterPro" id="IPR018247">
    <property type="entry name" value="EF_Hand_1_Ca_BS"/>
</dbReference>
<feature type="compositionally biased region" description="Basic and acidic residues" evidence="6">
    <location>
        <begin position="957"/>
        <end position="971"/>
    </location>
</feature>
<reference evidence="8 9" key="1">
    <citation type="submission" date="2017-12" db="EMBL/GenBank/DDBJ databases">
        <title>Sequencing, de novo assembly and annotation of complete genome of a new Thraustochytrid species, strain FCC1311.</title>
        <authorList>
            <person name="Sedici K."/>
            <person name="Godart F."/>
            <person name="Aiese Cigliano R."/>
            <person name="Sanseverino W."/>
            <person name="Barakat M."/>
            <person name="Ortet P."/>
            <person name="Marechal E."/>
            <person name="Cagnac O."/>
            <person name="Amato A."/>
        </authorList>
    </citation>
    <scope>NUCLEOTIDE SEQUENCE [LARGE SCALE GENOMIC DNA]</scope>
</reference>
<dbReference type="Gene3D" id="1.25.40.20">
    <property type="entry name" value="Ankyrin repeat-containing domain"/>
    <property type="match status" value="1"/>
</dbReference>
<dbReference type="SUPFAM" id="SSF47473">
    <property type="entry name" value="EF-hand"/>
    <property type="match status" value="1"/>
</dbReference>
<evidence type="ECO:0000256" key="6">
    <source>
        <dbReference type="SAM" id="MobiDB-lite"/>
    </source>
</evidence>
<dbReference type="GO" id="GO:0005509">
    <property type="term" value="F:calcium ion binding"/>
    <property type="evidence" value="ECO:0007669"/>
    <property type="project" value="InterPro"/>
</dbReference>
<dbReference type="EMBL" id="BEYU01000005">
    <property type="protein sequence ID" value="GBG24373.1"/>
    <property type="molecule type" value="Genomic_DNA"/>
</dbReference>
<evidence type="ECO:0000256" key="1">
    <source>
        <dbReference type="ARBA" id="ARBA00022574"/>
    </source>
</evidence>
<dbReference type="SMART" id="SM00320">
    <property type="entry name" value="WD40"/>
    <property type="match status" value="12"/>
</dbReference>
<keyword evidence="5" id="KW-0175">Coiled coil</keyword>
<evidence type="ECO:0000259" key="7">
    <source>
        <dbReference type="PROSITE" id="PS50222"/>
    </source>
</evidence>
<dbReference type="Pfam" id="PF00400">
    <property type="entry name" value="WD40"/>
    <property type="match status" value="6"/>
</dbReference>
<dbReference type="PROSITE" id="PS50082">
    <property type="entry name" value="WD_REPEATS_2"/>
    <property type="match status" value="3"/>
</dbReference>
<dbReference type="PROSITE" id="PS00678">
    <property type="entry name" value="WD_REPEATS_1"/>
    <property type="match status" value="1"/>
</dbReference>
<evidence type="ECO:0000256" key="4">
    <source>
        <dbReference type="PROSITE-ProRule" id="PRU00221"/>
    </source>
</evidence>
<protein>
    <submittedName>
        <fullName evidence="8">WD repeat-containing protein 5-like</fullName>
    </submittedName>
</protein>
<keyword evidence="2" id="KW-0677">Repeat</keyword>
<gene>
    <name evidence="8" type="ORF">FCC1311_005912</name>
</gene>
<sequence>MERDLFRLTELQNEGVDGDDRLFAGREVAVRRESQRSAKALKEDADNGEEKKNEKEQGTMDIMMLLDIDKVPALRDEFEQKEEGLELAEFVYVMRKYLKRSHLDDAQLVSDLCELFAQIDVNGDGTMEWDEFTSFIVETGNVERMDGPSSIQPYTLTAWQDDCKHSGFVERAYYFSDIGKFGTCETQSNTLNLYHPVSLELERRLTIDEGSILCATYLSGRAEFAMASSNLSISIMDDATQRERLRFDSDTSQTCLDWSPNSKSLYSAGLNGIVHCWDVEDGREKHCMGGVLNTYSHFIMKESHTDMVLDLLQIESLGSIASASMDRTIRLWDVHTGRHKKTLEGHEKGVRSLAYNDEYRFMVSAGFDYDALVWNPYVEHLILRLHGHNAPLCKVEMIPDSPQIITADTSGTFKVWDIRNFGCVQTFAPDTDETLYTFASATPYKMLLATGRRMHQFQYETLKNPDRTNDAPTFCALLNETTLTILTASHQDVRLWDAQKGILLNRFRGLMDGAELTAVCLDDRERKFIVGDHLGRIQVFDYMNGCEMKAFAYPHRAHKSEVSALIYCNEHKIVISSGWDDTIILHDEMDPEEGIMLRTLEGGHHGADISALAFSHKLSLIASGSPCAEASIVLWDFEFGRVEAVLLQDLDSEAQATRQAKGDKKKKMSSKMITALAFIDESFPGLVSADDAGGLVFWAVRPASRWRSQPLARIVNRHENQPAAISVISLHQEKQLVFTADEQGYVRTWDYSSLVTQVEADIGDFKPHECENARRRIHMDVSAKGPLANLRSPRAPVSTVAFHANGSDKRGSTASMATTVFCGSDVVTQLHAWEAHAEGIQFMQLKVEGDYSCVITAASDCLVRVWDLEGNPLGTLRQGETSMAPDWKLQVDIVSRNAQKMGQAENILAEMDDLEEEFAAARAAIEDGDTGDRDDDDLSAQIEDYLTASFSKRRGRRTEDARSSGFDESKLSQDSAPYQRRTPRLAPVGAKMAGRGYSNTIMCKLAVIKAATTMPDYLEKALSKLRHAKTVSSNDSGEDREKGTDDVHVARPGMRRRASWKLSSELERADAYCGSQLHDSFVQACERGDTRFVTECLQGCRDGGLKLLQRNRRALHVACWSANVGVARALLEAAPWLIHERDETQTTPLMEACLGTQNHIKLRPSFAEIMDKARHTEDQAIRSRQAELDGYDSVAAVSDRAQVYAAQVAALCHEKHLAAETQRQQSEKLYTDAAVKNATGKAHAWLKSQHGANELNALAKSVRKDMRGTPNDRETANMSEGQLRDLAKTRAREMLLRRKQNEAKAKALTEFRAKHPPYDSSNFLKP</sequence>
<keyword evidence="3" id="KW-0106">Calcium</keyword>
<feature type="region of interest" description="Disordered" evidence="6">
    <location>
        <begin position="34"/>
        <end position="57"/>
    </location>
</feature>
<evidence type="ECO:0000256" key="3">
    <source>
        <dbReference type="ARBA" id="ARBA00022837"/>
    </source>
</evidence>
<dbReference type="PANTHER" id="PTHR44324">
    <property type="entry name" value="WD40 REPEAT DOMAIN 95"/>
    <property type="match status" value="1"/>
</dbReference>
<dbReference type="OrthoDB" id="1068471at2759"/>